<name>A0A9Q1HPS9_CONCO</name>
<evidence type="ECO:0000313" key="1">
    <source>
        <dbReference type="EMBL" id="KAJ8256336.1"/>
    </source>
</evidence>
<reference evidence="1" key="1">
    <citation type="journal article" date="2023" name="Science">
        <title>Genome structures resolve the early diversification of teleost fishes.</title>
        <authorList>
            <person name="Parey E."/>
            <person name="Louis A."/>
            <person name="Montfort J."/>
            <person name="Bouchez O."/>
            <person name="Roques C."/>
            <person name="Iampietro C."/>
            <person name="Lluch J."/>
            <person name="Castinel A."/>
            <person name="Donnadieu C."/>
            <person name="Desvignes T."/>
            <person name="Floi Bucao C."/>
            <person name="Jouanno E."/>
            <person name="Wen M."/>
            <person name="Mejri S."/>
            <person name="Dirks R."/>
            <person name="Jansen H."/>
            <person name="Henkel C."/>
            <person name="Chen W.J."/>
            <person name="Zahm M."/>
            <person name="Cabau C."/>
            <person name="Klopp C."/>
            <person name="Thompson A.W."/>
            <person name="Robinson-Rechavi M."/>
            <person name="Braasch I."/>
            <person name="Lecointre G."/>
            <person name="Bobe J."/>
            <person name="Postlethwait J.H."/>
            <person name="Berthelot C."/>
            <person name="Roest Crollius H."/>
            <person name="Guiguen Y."/>
        </authorList>
    </citation>
    <scope>NUCLEOTIDE SEQUENCE</scope>
    <source>
        <strain evidence="1">Concon-B</strain>
    </source>
</reference>
<accession>A0A9Q1HPS9</accession>
<dbReference type="AlphaFoldDB" id="A0A9Q1HPS9"/>
<dbReference type="EMBL" id="JAFJMO010000014">
    <property type="protein sequence ID" value="KAJ8256336.1"/>
    <property type="molecule type" value="Genomic_DNA"/>
</dbReference>
<dbReference type="Proteomes" id="UP001152803">
    <property type="component" value="Unassembled WGS sequence"/>
</dbReference>
<protein>
    <submittedName>
        <fullName evidence="1">Uncharacterized protein</fullName>
    </submittedName>
</protein>
<proteinExistence type="predicted"/>
<organism evidence="1 2">
    <name type="scientific">Conger conger</name>
    <name type="common">Conger eel</name>
    <name type="synonym">Muraena conger</name>
    <dbReference type="NCBI Taxonomy" id="82655"/>
    <lineage>
        <taxon>Eukaryota</taxon>
        <taxon>Metazoa</taxon>
        <taxon>Chordata</taxon>
        <taxon>Craniata</taxon>
        <taxon>Vertebrata</taxon>
        <taxon>Euteleostomi</taxon>
        <taxon>Actinopterygii</taxon>
        <taxon>Neopterygii</taxon>
        <taxon>Teleostei</taxon>
        <taxon>Anguilliformes</taxon>
        <taxon>Congridae</taxon>
        <taxon>Conger</taxon>
    </lineage>
</organism>
<gene>
    <name evidence="1" type="ORF">COCON_G00184880</name>
</gene>
<keyword evidence="2" id="KW-1185">Reference proteome</keyword>
<comment type="caution">
    <text evidence="1">The sequence shown here is derived from an EMBL/GenBank/DDBJ whole genome shotgun (WGS) entry which is preliminary data.</text>
</comment>
<evidence type="ECO:0000313" key="2">
    <source>
        <dbReference type="Proteomes" id="UP001152803"/>
    </source>
</evidence>
<sequence>MPGSGGGWVSMATHLRPAPLENLVKPRGLFLPLQNKDWLWGGFAVTPTVHTLIWD</sequence>